<dbReference type="GO" id="GO:0006422">
    <property type="term" value="P:aspartyl-tRNA aminoacylation"/>
    <property type="evidence" value="ECO:0007669"/>
    <property type="project" value="UniProtKB-UniRule"/>
</dbReference>
<dbReference type="InterPro" id="IPR029351">
    <property type="entry name" value="GAD_dom"/>
</dbReference>
<feature type="binding site" evidence="7">
    <location>
        <begin position="225"/>
        <end position="227"/>
    </location>
    <ligand>
        <name>ATP</name>
        <dbReference type="ChEBI" id="CHEBI:30616"/>
    </ligand>
</feature>
<feature type="binding site" evidence="7">
    <location>
        <position position="453"/>
    </location>
    <ligand>
        <name>L-aspartate</name>
        <dbReference type="ChEBI" id="CHEBI:29991"/>
    </ligand>
</feature>
<dbReference type="InterPro" id="IPR047089">
    <property type="entry name" value="Asp-tRNA-ligase_1_N"/>
</dbReference>
<evidence type="ECO:0000256" key="3">
    <source>
        <dbReference type="ARBA" id="ARBA00022741"/>
    </source>
</evidence>
<dbReference type="InterPro" id="IPR047090">
    <property type="entry name" value="AspRS_core"/>
</dbReference>
<name>A0A1M5QIN6_9FIRM</name>
<protein>
    <recommendedName>
        <fullName evidence="7">Aspartate--tRNA ligase</fullName>
        <ecNumber evidence="7">6.1.1.12</ecNumber>
    </recommendedName>
    <alternativeName>
        <fullName evidence="7">Aspartyl-tRNA synthetase</fullName>
        <shortName evidence="7">AspRS</shortName>
    </alternativeName>
</protein>
<dbReference type="EMBL" id="FQXH01000008">
    <property type="protein sequence ID" value="SHH13972.1"/>
    <property type="molecule type" value="Genomic_DNA"/>
</dbReference>
<keyword evidence="7" id="KW-0963">Cytoplasm</keyword>
<dbReference type="RefSeq" id="WP_072724210.1">
    <property type="nucleotide sequence ID" value="NZ_FQXH01000008.1"/>
</dbReference>
<comment type="subcellular location">
    <subcellularLocation>
        <location evidence="7">Cytoplasm</location>
    </subcellularLocation>
</comment>
<dbReference type="AlphaFoldDB" id="A0A1M5QIN6"/>
<dbReference type="GO" id="GO:0005524">
    <property type="term" value="F:ATP binding"/>
    <property type="evidence" value="ECO:0007669"/>
    <property type="project" value="UniProtKB-UniRule"/>
</dbReference>
<dbReference type="STRING" id="1123350.SAMN02744040_00976"/>
<dbReference type="Pfam" id="PF01336">
    <property type="entry name" value="tRNA_anti-codon"/>
    <property type="match status" value="1"/>
</dbReference>
<keyword evidence="3 7" id="KW-0547">Nucleotide-binding</keyword>
<evidence type="ECO:0000256" key="6">
    <source>
        <dbReference type="ARBA" id="ARBA00023146"/>
    </source>
</evidence>
<feature type="binding site" evidence="7">
    <location>
        <position position="225"/>
    </location>
    <ligand>
        <name>L-aspartate</name>
        <dbReference type="ChEBI" id="CHEBI:29991"/>
    </ligand>
</feature>
<dbReference type="CDD" id="cd00777">
    <property type="entry name" value="AspRS_core"/>
    <property type="match status" value="1"/>
</dbReference>
<evidence type="ECO:0000259" key="8">
    <source>
        <dbReference type="PROSITE" id="PS50862"/>
    </source>
</evidence>
<dbReference type="InterPro" id="IPR004115">
    <property type="entry name" value="GAD-like_sf"/>
</dbReference>
<dbReference type="GO" id="GO:0003676">
    <property type="term" value="F:nucleic acid binding"/>
    <property type="evidence" value="ECO:0007669"/>
    <property type="project" value="InterPro"/>
</dbReference>
<organism evidence="9 10">
    <name type="scientific">Tepidibacter thalassicus DSM 15285</name>
    <dbReference type="NCBI Taxonomy" id="1123350"/>
    <lineage>
        <taxon>Bacteria</taxon>
        <taxon>Bacillati</taxon>
        <taxon>Bacillota</taxon>
        <taxon>Clostridia</taxon>
        <taxon>Peptostreptococcales</taxon>
        <taxon>Peptostreptococcaceae</taxon>
        <taxon>Tepidibacter</taxon>
    </lineage>
</organism>
<evidence type="ECO:0000256" key="7">
    <source>
        <dbReference type="HAMAP-Rule" id="MF_00044"/>
    </source>
</evidence>
<feature type="region of interest" description="Aspartate" evidence="7">
    <location>
        <begin position="203"/>
        <end position="206"/>
    </location>
</feature>
<dbReference type="OrthoDB" id="9802326at2"/>
<comment type="catalytic activity">
    <reaction evidence="7">
        <text>tRNA(Asp) + L-aspartate + ATP = L-aspartyl-tRNA(Asp) + AMP + diphosphate</text>
        <dbReference type="Rhea" id="RHEA:19649"/>
        <dbReference type="Rhea" id="RHEA-COMP:9660"/>
        <dbReference type="Rhea" id="RHEA-COMP:9678"/>
        <dbReference type="ChEBI" id="CHEBI:29991"/>
        <dbReference type="ChEBI" id="CHEBI:30616"/>
        <dbReference type="ChEBI" id="CHEBI:33019"/>
        <dbReference type="ChEBI" id="CHEBI:78442"/>
        <dbReference type="ChEBI" id="CHEBI:78516"/>
        <dbReference type="ChEBI" id="CHEBI:456215"/>
        <dbReference type="EC" id="6.1.1.12"/>
    </reaction>
</comment>
<dbReference type="InterPro" id="IPR012340">
    <property type="entry name" value="NA-bd_OB-fold"/>
</dbReference>
<accession>A0A1M5QIN6</accession>
<dbReference type="PROSITE" id="PS50862">
    <property type="entry name" value="AA_TRNA_LIGASE_II"/>
    <property type="match status" value="1"/>
</dbReference>
<comment type="subunit">
    <text evidence="7">Homodimer.</text>
</comment>
<dbReference type="Proteomes" id="UP000242520">
    <property type="component" value="Unassembled WGS sequence"/>
</dbReference>
<dbReference type="NCBIfam" id="TIGR00459">
    <property type="entry name" value="aspS_bact"/>
    <property type="match status" value="1"/>
</dbReference>
<dbReference type="SUPFAM" id="SSF55261">
    <property type="entry name" value="GAD domain-like"/>
    <property type="match status" value="1"/>
</dbReference>
<evidence type="ECO:0000256" key="4">
    <source>
        <dbReference type="ARBA" id="ARBA00022840"/>
    </source>
</evidence>
<feature type="domain" description="Aminoacyl-transfer RNA synthetases class-II family profile" evidence="8">
    <location>
        <begin position="148"/>
        <end position="560"/>
    </location>
</feature>
<dbReference type="InterPro" id="IPR006195">
    <property type="entry name" value="aa-tRNA-synth_II"/>
</dbReference>
<dbReference type="PANTHER" id="PTHR22594">
    <property type="entry name" value="ASPARTYL/LYSYL-TRNA SYNTHETASE"/>
    <property type="match status" value="1"/>
</dbReference>
<keyword evidence="10" id="KW-1185">Reference proteome</keyword>
<dbReference type="HAMAP" id="MF_00044">
    <property type="entry name" value="Asp_tRNA_synth_type1"/>
    <property type="match status" value="1"/>
</dbReference>
<keyword evidence="4 7" id="KW-0067">ATP-binding</keyword>
<dbReference type="EC" id="6.1.1.12" evidence="7"/>
<dbReference type="CDD" id="cd04317">
    <property type="entry name" value="EcAspRS_like_N"/>
    <property type="match status" value="1"/>
</dbReference>
<dbReference type="Gene3D" id="3.30.930.10">
    <property type="entry name" value="Bira Bifunctional Protein, Domain 2"/>
    <property type="match status" value="1"/>
</dbReference>
<dbReference type="PANTHER" id="PTHR22594:SF5">
    <property type="entry name" value="ASPARTATE--TRNA LIGASE, MITOCHONDRIAL"/>
    <property type="match status" value="1"/>
</dbReference>
<dbReference type="InterPro" id="IPR004365">
    <property type="entry name" value="NA-bd_OB_tRNA"/>
</dbReference>
<dbReference type="InterPro" id="IPR004524">
    <property type="entry name" value="Asp-tRNA-ligase_1"/>
</dbReference>
<dbReference type="InterPro" id="IPR004364">
    <property type="entry name" value="Aa-tRNA-synt_II"/>
</dbReference>
<reference evidence="10" key="1">
    <citation type="submission" date="2016-11" db="EMBL/GenBank/DDBJ databases">
        <authorList>
            <person name="Varghese N."/>
            <person name="Submissions S."/>
        </authorList>
    </citation>
    <scope>NUCLEOTIDE SEQUENCE [LARGE SCALE GENOMIC DNA]</scope>
    <source>
        <strain evidence="10">DSM 15285</strain>
    </source>
</reference>
<evidence type="ECO:0000256" key="1">
    <source>
        <dbReference type="ARBA" id="ARBA00006303"/>
    </source>
</evidence>
<dbReference type="Gene3D" id="3.30.1360.30">
    <property type="entry name" value="GAD-like domain"/>
    <property type="match status" value="1"/>
</dbReference>
<comment type="function">
    <text evidence="7">Catalyzes the attachment of L-aspartate to tRNA(Asp) in a two-step reaction: L-aspartate is first activated by ATP to form Asp-AMP and then transferred to the acceptor end of tRNA(Asp).</text>
</comment>
<dbReference type="InterPro" id="IPR002312">
    <property type="entry name" value="Asp/Asn-tRNA-synth_IIb"/>
</dbReference>
<dbReference type="InterPro" id="IPR045864">
    <property type="entry name" value="aa-tRNA-synth_II/BPL/LPL"/>
</dbReference>
<evidence type="ECO:0000256" key="2">
    <source>
        <dbReference type="ARBA" id="ARBA00022598"/>
    </source>
</evidence>
<comment type="similarity">
    <text evidence="1 7">Belongs to the class-II aminoacyl-tRNA synthetase family. Type 1 subfamily.</text>
</comment>
<dbReference type="SUPFAM" id="SSF50249">
    <property type="entry name" value="Nucleic acid-binding proteins"/>
    <property type="match status" value="1"/>
</dbReference>
<dbReference type="Pfam" id="PF02938">
    <property type="entry name" value="GAD"/>
    <property type="match status" value="1"/>
</dbReference>
<proteinExistence type="inferred from homology"/>
<keyword evidence="2 7" id="KW-0436">Ligase</keyword>
<gene>
    <name evidence="7" type="primary">aspS</name>
    <name evidence="9" type="ORF">SAMN02744040_00976</name>
</gene>
<dbReference type="GO" id="GO:0005737">
    <property type="term" value="C:cytoplasm"/>
    <property type="evidence" value="ECO:0007669"/>
    <property type="project" value="UniProtKB-SubCell"/>
</dbReference>
<keyword evidence="5 7" id="KW-0648">Protein biosynthesis</keyword>
<feature type="binding site" evidence="7">
    <location>
        <position position="234"/>
    </location>
    <ligand>
        <name>ATP</name>
        <dbReference type="ChEBI" id="CHEBI:30616"/>
    </ligand>
</feature>
<comment type="caution">
    <text evidence="7">Lacks conserved residue(s) required for the propagation of feature annotation.</text>
</comment>
<dbReference type="GO" id="GO:0140096">
    <property type="term" value="F:catalytic activity, acting on a protein"/>
    <property type="evidence" value="ECO:0007669"/>
    <property type="project" value="UniProtKB-ARBA"/>
</dbReference>
<dbReference type="GO" id="GO:0004815">
    <property type="term" value="F:aspartate-tRNA ligase activity"/>
    <property type="evidence" value="ECO:0007669"/>
    <property type="project" value="UniProtKB-UniRule"/>
</dbReference>
<feature type="binding site" evidence="7">
    <location>
        <position position="179"/>
    </location>
    <ligand>
        <name>L-aspartate</name>
        <dbReference type="ChEBI" id="CHEBI:29991"/>
    </ligand>
</feature>
<dbReference type="PRINTS" id="PR01042">
    <property type="entry name" value="TRNASYNTHASP"/>
</dbReference>
<dbReference type="GO" id="GO:0016740">
    <property type="term" value="F:transferase activity"/>
    <property type="evidence" value="ECO:0007669"/>
    <property type="project" value="UniProtKB-ARBA"/>
</dbReference>
<dbReference type="SUPFAM" id="SSF55681">
    <property type="entry name" value="Class II aaRS and biotin synthetases"/>
    <property type="match status" value="1"/>
</dbReference>
<keyword evidence="6 7" id="KW-0030">Aminoacyl-tRNA synthetase</keyword>
<feature type="binding site" evidence="7">
    <location>
        <position position="494"/>
    </location>
    <ligand>
        <name>L-aspartate</name>
        <dbReference type="ChEBI" id="CHEBI:29991"/>
    </ligand>
</feature>
<dbReference type="Gene3D" id="2.40.50.140">
    <property type="entry name" value="Nucleic acid-binding proteins"/>
    <property type="match status" value="1"/>
</dbReference>
<evidence type="ECO:0000256" key="5">
    <source>
        <dbReference type="ARBA" id="ARBA00022917"/>
    </source>
</evidence>
<evidence type="ECO:0000313" key="10">
    <source>
        <dbReference type="Proteomes" id="UP000242520"/>
    </source>
</evidence>
<feature type="binding site" evidence="7">
    <location>
        <position position="487"/>
    </location>
    <ligand>
        <name>ATP</name>
        <dbReference type="ChEBI" id="CHEBI:30616"/>
    </ligand>
</feature>
<dbReference type="Pfam" id="PF00152">
    <property type="entry name" value="tRNA-synt_2"/>
    <property type="match status" value="1"/>
</dbReference>
<evidence type="ECO:0000313" key="9">
    <source>
        <dbReference type="EMBL" id="SHH13972.1"/>
    </source>
</evidence>
<feature type="binding site" evidence="7">
    <location>
        <begin position="539"/>
        <end position="542"/>
    </location>
    <ligand>
        <name>ATP</name>
        <dbReference type="ChEBI" id="CHEBI:30616"/>
    </ligand>
</feature>
<sequence length="592" mass="68246">MENLNGLKRTHYCGDLRENNIGEEVVLMGWVQKKRNLGGLVFVDLRDIRGICQIVFDNDISEEAFEKAEKLGSEYVIAIKGKVFERQSKNPNIPTGDIEVFANEIKILNKSQTPPIYIKDDDEVSENLRLKYRYLDLRKPSMQKNLILRHKVANIVRNYLSENNFLEIETPFLTKPTPEGARDYLVPSRVNEGKFYALPQSPQIFKQLLMVSGMDRYFQIVKCFRDEDLRADRQPEFTQIDCEMSFVEMDDIIDIMEKMIQRIFKEVLNIDISVPFPRMPYKEAMERYGSDKPDIRFGFELKNISDIVKDCEFKVFSSTVENGGSVRGINVKGYADKFTRKNITSLEEYVKTYGAKGLAWIKVTNEGVTSPIAKFFSEEKMNQILDKMEAKEGDLLLFVADKDKVVFDSLGNLRNEVAKRLEILDKNEFKFLWVTEFPLFEYDEEENRYVAMHHPFTSPVDEDIEKLENDKENVRAKAYDIVLNGFEIGGGSIRIHNEEVQKKMFKALGFSEEEAYDKFGFLLDAFKYGTPPHGGIAFGFDRLIMLLAGEDNIRQVIAFPKTQNASCPMTNAPAIADEKQLEELNIKLDLSE</sequence>
<dbReference type="NCBIfam" id="NF001750">
    <property type="entry name" value="PRK00476.1"/>
    <property type="match status" value="1"/>
</dbReference>